<dbReference type="GeneID" id="106162480"/>
<gene>
    <name evidence="3" type="primary">LOC106162480</name>
</gene>
<dbReference type="KEGG" id="lak:106162480"/>
<dbReference type="InParanoid" id="A0A1S3IAF0"/>
<feature type="chain" id="PRO_5010386922" evidence="1">
    <location>
        <begin position="19"/>
        <end position="279"/>
    </location>
</feature>
<protein>
    <submittedName>
        <fullName evidence="3">Uncharacterized protein LOC106162480</fullName>
    </submittedName>
</protein>
<evidence type="ECO:0000313" key="2">
    <source>
        <dbReference type="Proteomes" id="UP000085678"/>
    </source>
</evidence>
<reference evidence="3" key="1">
    <citation type="submission" date="2025-08" db="UniProtKB">
        <authorList>
            <consortium name="RefSeq"/>
        </authorList>
    </citation>
    <scope>IDENTIFICATION</scope>
    <source>
        <tissue evidence="3">Gonads</tissue>
    </source>
</reference>
<dbReference type="Proteomes" id="UP000085678">
    <property type="component" value="Unplaced"/>
</dbReference>
<keyword evidence="2" id="KW-1185">Reference proteome</keyword>
<dbReference type="OMA" id="GECFWAM"/>
<keyword evidence="1" id="KW-0732">Signal</keyword>
<dbReference type="OrthoDB" id="6042561at2759"/>
<sequence>MSVITAVLAFGLLASGNAWLFGGGPQWDDLKVTFGINPFGNSFSSMPRTTKDAVSDGWKLDSKCGSNSQFMGNRYIKDGDTAVMLLFDKNGYIAGIQAGIPKKAGTFPSSMSEDVRKYFIEESDKFTITAYFTDPATICSAGRTADQYSADGTGTALYIQKGTNPATDSIALPMSQDDVKNTMWTEGHCFYGMGKHYWYNVRKDMSCNEFVPVFLLYNGGRLNAFGWAFIGDFKSPRYEHPGQSSFKWFLDPVPTCVTSVGTLSTMHIYMYSTARVNTC</sequence>
<name>A0A1S3IAF0_LINAN</name>
<dbReference type="AlphaFoldDB" id="A0A1S3IAF0"/>
<evidence type="ECO:0000256" key="1">
    <source>
        <dbReference type="SAM" id="SignalP"/>
    </source>
</evidence>
<dbReference type="RefSeq" id="XP_013395237.1">
    <property type="nucleotide sequence ID" value="XM_013539783.1"/>
</dbReference>
<organism evidence="2 3">
    <name type="scientific">Lingula anatina</name>
    <name type="common">Brachiopod</name>
    <name type="synonym">Lingula unguis</name>
    <dbReference type="NCBI Taxonomy" id="7574"/>
    <lineage>
        <taxon>Eukaryota</taxon>
        <taxon>Metazoa</taxon>
        <taxon>Spiralia</taxon>
        <taxon>Lophotrochozoa</taxon>
        <taxon>Brachiopoda</taxon>
        <taxon>Linguliformea</taxon>
        <taxon>Lingulata</taxon>
        <taxon>Lingulida</taxon>
        <taxon>Linguloidea</taxon>
        <taxon>Lingulidae</taxon>
        <taxon>Lingula</taxon>
    </lineage>
</organism>
<feature type="signal peptide" evidence="1">
    <location>
        <begin position="1"/>
        <end position="18"/>
    </location>
</feature>
<accession>A0A1S3IAF0</accession>
<proteinExistence type="predicted"/>
<evidence type="ECO:0000313" key="3">
    <source>
        <dbReference type="RefSeq" id="XP_013395237.1"/>
    </source>
</evidence>
<dbReference type="STRING" id="7574.A0A1S3IAF0"/>